<organism evidence="1 2">
    <name type="scientific">Lentinula boryana</name>
    <dbReference type="NCBI Taxonomy" id="40481"/>
    <lineage>
        <taxon>Eukaryota</taxon>
        <taxon>Fungi</taxon>
        <taxon>Dikarya</taxon>
        <taxon>Basidiomycota</taxon>
        <taxon>Agaricomycotina</taxon>
        <taxon>Agaricomycetes</taxon>
        <taxon>Agaricomycetidae</taxon>
        <taxon>Agaricales</taxon>
        <taxon>Marasmiineae</taxon>
        <taxon>Omphalotaceae</taxon>
        <taxon>Lentinula</taxon>
    </lineage>
</organism>
<dbReference type="InterPro" id="IPR015943">
    <property type="entry name" value="WD40/YVTN_repeat-like_dom_sf"/>
</dbReference>
<dbReference type="Proteomes" id="UP001163828">
    <property type="component" value="Unassembled WGS sequence"/>
</dbReference>
<evidence type="ECO:0000313" key="2">
    <source>
        <dbReference type="Proteomes" id="UP001163828"/>
    </source>
</evidence>
<sequence length="178" mass="20036">MTTKYNQYMTLRGMRDAVLSISFLSKARFIAATGFAGVIVWDLSNAAPVTLPQLLYAPQNPKYVISSSVWLYFPKYNQHILVLGSLRSDILFWKWDPESFQRLHHVPSIHVERQVLSLDVYEREVSSGRRGRVVAATIDGCVTVWALSAVLKVNLAQLMLHTLLQQIGCQTTVCTPGQ</sequence>
<accession>A0ABQ8PXN4</accession>
<dbReference type="InterPro" id="IPR036322">
    <property type="entry name" value="WD40_repeat_dom_sf"/>
</dbReference>
<dbReference type="EMBL" id="MU791128">
    <property type="protein sequence ID" value="KAJ3991176.1"/>
    <property type="molecule type" value="Genomic_DNA"/>
</dbReference>
<keyword evidence="2" id="KW-1185">Reference proteome</keyword>
<reference evidence="1" key="1">
    <citation type="submission" date="2022-08" db="EMBL/GenBank/DDBJ databases">
        <authorList>
            <consortium name="DOE Joint Genome Institute"/>
            <person name="Min B."/>
            <person name="Riley R."/>
            <person name="Sierra-Patev S."/>
            <person name="Naranjo-Ortiz M."/>
            <person name="Looney B."/>
            <person name="Konkel Z."/>
            <person name="Slot J.C."/>
            <person name="Sakamoto Y."/>
            <person name="Steenwyk J.L."/>
            <person name="Rokas A."/>
            <person name="Carro J."/>
            <person name="Camarero S."/>
            <person name="Ferreira P."/>
            <person name="Molpeceres G."/>
            <person name="Ruiz-Duenas F.J."/>
            <person name="Serrano A."/>
            <person name="Henrissat B."/>
            <person name="Drula E."/>
            <person name="Hughes K.W."/>
            <person name="Mata J.L."/>
            <person name="Ishikawa N.K."/>
            <person name="Vargas-Isla R."/>
            <person name="Ushijima S."/>
            <person name="Smith C.A."/>
            <person name="Ahrendt S."/>
            <person name="Andreopoulos W."/>
            <person name="He G."/>
            <person name="Labutti K."/>
            <person name="Lipzen A."/>
            <person name="Ng V."/>
            <person name="Sandor L."/>
            <person name="Barry K."/>
            <person name="Martinez A.T."/>
            <person name="Xiao Y."/>
            <person name="Gibbons J.G."/>
            <person name="Terashima K."/>
            <person name="Hibbett D.S."/>
            <person name="Grigoriev I.V."/>
        </authorList>
    </citation>
    <scope>NUCLEOTIDE SEQUENCE</scope>
    <source>
        <strain evidence="1">TFB10827</strain>
    </source>
</reference>
<dbReference type="SUPFAM" id="SSF50978">
    <property type="entry name" value="WD40 repeat-like"/>
    <property type="match status" value="1"/>
</dbReference>
<comment type="caution">
    <text evidence="1">The sequence shown here is derived from an EMBL/GenBank/DDBJ whole genome shotgun (WGS) entry which is preliminary data.</text>
</comment>
<evidence type="ECO:0008006" key="3">
    <source>
        <dbReference type="Google" id="ProtNLM"/>
    </source>
</evidence>
<protein>
    <recommendedName>
        <fullName evidence="3">WD40 repeat-like protein</fullName>
    </recommendedName>
</protein>
<name>A0ABQ8PXN4_9AGAR</name>
<dbReference type="Gene3D" id="2.130.10.10">
    <property type="entry name" value="YVTN repeat-like/Quinoprotein amine dehydrogenase"/>
    <property type="match status" value="1"/>
</dbReference>
<proteinExistence type="predicted"/>
<evidence type="ECO:0000313" key="1">
    <source>
        <dbReference type="EMBL" id="KAJ3991176.1"/>
    </source>
</evidence>
<gene>
    <name evidence="1" type="ORF">F5050DRAFT_1872373</name>
</gene>